<comment type="caution">
    <text evidence="2">The sequence shown here is derived from an EMBL/GenBank/DDBJ whole genome shotgun (WGS) entry which is preliminary data.</text>
</comment>
<feature type="compositionally biased region" description="Low complexity" evidence="1">
    <location>
        <begin position="693"/>
        <end position="702"/>
    </location>
</feature>
<accession>A0ABS7FP85</accession>
<evidence type="ECO:0000313" key="3">
    <source>
        <dbReference type="Proteomes" id="UP000774570"/>
    </source>
</evidence>
<dbReference type="RefSeq" id="WP_220164611.1">
    <property type="nucleotide sequence ID" value="NZ_JAIBOA010000004.1"/>
</dbReference>
<organism evidence="2 3">
    <name type="scientific">Actinomadura parmotrematis</name>
    <dbReference type="NCBI Taxonomy" id="2864039"/>
    <lineage>
        <taxon>Bacteria</taxon>
        <taxon>Bacillati</taxon>
        <taxon>Actinomycetota</taxon>
        <taxon>Actinomycetes</taxon>
        <taxon>Streptosporangiales</taxon>
        <taxon>Thermomonosporaceae</taxon>
        <taxon>Actinomadura</taxon>
    </lineage>
</organism>
<evidence type="ECO:0000256" key="1">
    <source>
        <dbReference type="SAM" id="MobiDB-lite"/>
    </source>
</evidence>
<reference evidence="2 3" key="1">
    <citation type="submission" date="2021-07" db="EMBL/GenBank/DDBJ databases">
        <title>Actinomadura sp. PM05-2 isolated from lichen.</title>
        <authorList>
            <person name="Somphong A."/>
            <person name="Phongsopitanun W."/>
            <person name="Tanasupawat S."/>
            <person name="Peongsungnone V."/>
        </authorList>
    </citation>
    <scope>NUCLEOTIDE SEQUENCE [LARGE SCALE GENOMIC DNA]</scope>
    <source>
        <strain evidence="2 3">PM05-2</strain>
    </source>
</reference>
<name>A0ABS7FP85_9ACTN</name>
<feature type="region of interest" description="Disordered" evidence="1">
    <location>
        <begin position="635"/>
        <end position="708"/>
    </location>
</feature>
<gene>
    <name evidence="2" type="ORF">K1Y72_07505</name>
</gene>
<dbReference type="Proteomes" id="UP000774570">
    <property type="component" value="Unassembled WGS sequence"/>
</dbReference>
<feature type="region of interest" description="Disordered" evidence="1">
    <location>
        <begin position="800"/>
        <end position="819"/>
    </location>
</feature>
<proteinExistence type="predicted"/>
<dbReference type="CDD" id="cd01983">
    <property type="entry name" value="SIMIBI"/>
    <property type="match status" value="1"/>
</dbReference>
<dbReference type="SUPFAM" id="SSF52540">
    <property type="entry name" value="P-loop containing nucleoside triphosphate hydrolases"/>
    <property type="match status" value="1"/>
</dbReference>
<evidence type="ECO:0000313" key="2">
    <source>
        <dbReference type="EMBL" id="MBW8482208.1"/>
    </source>
</evidence>
<dbReference type="InterPro" id="IPR027417">
    <property type="entry name" value="P-loop_NTPase"/>
</dbReference>
<dbReference type="Gene3D" id="3.40.50.300">
    <property type="entry name" value="P-loop containing nucleotide triphosphate hydrolases"/>
    <property type="match status" value="1"/>
</dbReference>
<protein>
    <submittedName>
        <fullName evidence="2">50S ribosome-binding GTPase</fullName>
    </submittedName>
</protein>
<feature type="compositionally biased region" description="Low complexity" evidence="1">
    <location>
        <begin position="670"/>
        <end position="681"/>
    </location>
</feature>
<sequence length="819" mass="88948">MDDDEIRARIRTAMEARAAVRGEMQALTEGWDGLVQDFGALITAAESGLAGGTALGETVRDALTAFLGTGDGTAGALHERLRRMADPLGALAARLARDSLHIGVMGVTKAGKSTLLRTIAGLEDRDPEVIPVAKGLTSTTAVRNRIINSDDERALLLQRGFEEFREVFLAPHHEYLGLDVPQTLEGYRGYRYPPGKTGGADSRSPDEWELLKRLRGVHRSLPHYEKDLREGARPGTPSREIGLAEVAAYVSYPGKGEPHRYPGLREVWIHCPFPAFPVPDVVLVDFPGTQEQGVDVGSQFLRGQANEVDVMLHVKTPEYQQSHDAGTDTQNRRLIEDVAAGVRLGDFMMMVFNDRRDRPVLNDAEYTEAMRLSREVLDGYGVRIVRTDLIDRDQVHRSVLDPLLAHLAADLADMDRQAVRAVRERDGADRLARQAAEAAVRLLEALPGAGDGEQQSRIYGEAAVLIGELRRGIAEVRDRYLQMVLDRRGSEEIDAASKAAAERIRAWLADDFEGDQRRHIENLSLAHPGYPAGDVLTHARFFVADEYQKRIDASMEAAIKGLQQGIEDTLWERLPDEALPDERGLAPLAAALRAGGRPNLAGVVAGLAELGDRYGRRNLFLRVVEPVVSLHLGGYEQDGAGGRKAAPSAGADADDVDDDIDAPAWRTRPAESSASEPAGADDGVGEPHGGRSRGAAGRLRPAVETAETDTETLISTLRAVVAATLDRLEEALERESEIAVEALFAGGDHFFNGFVNGAVAYSELTGLFTSALAERPPDERARRGADLLAEIARRAAGVRDGTAEIARRWPGPEPEPQPG</sequence>
<dbReference type="EMBL" id="JAIBOA010000004">
    <property type="protein sequence ID" value="MBW8482208.1"/>
    <property type="molecule type" value="Genomic_DNA"/>
</dbReference>
<feature type="compositionally biased region" description="Acidic residues" evidence="1">
    <location>
        <begin position="652"/>
        <end position="661"/>
    </location>
</feature>
<keyword evidence="3" id="KW-1185">Reference proteome</keyword>